<comment type="caution">
    <text evidence="2">The sequence shown here is derived from an EMBL/GenBank/DDBJ whole genome shotgun (WGS) entry which is preliminary data.</text>
</comment>
<accession>A0AAD7AV44</accession>
<evidence type="ECO:0000256" key="1">
    <source>
        <dbReference type="SAM" id="MobiDB-lite"/>
    </source>
</evidence>
<evidence type="ECO:0000313" key="2">
    <source>
        <dbReference type="EMBL" id="KAJ7368325.1"/>
    </source>
</evidence>
<dbReference type="Proteomes" id="UP001218218">
    <property type="component" value="Unassembled WGS sequence"/>
</dbReference>
<proteinExistence type="predicted"/>
<dbReference type="AlphaFoldDB" id="A0AAD7AV44"/>
<keyword evidence="3" id="KW-1185">Reference proteome</keyword>
<evidence type="ECO:0000313" key="3">
    <source>
        <dbReference type="Proteomes" id="UP001218218"/>
    </source>
</evidence>
<name>A0AAD7AV44_9AGAR</name>
<dbReference type="EMBL" id="JARIHO010000001">
    <property type="protein sequence ID" value="KAJ7368325.1"/>
    <property type="molecule type" value="Genomic_DNA"/>
</dbReference>
<protein>
    <submittedName>
        <fullName evidence="2">Uncharacterized protein</fullName>
    </submittedName>
</protein>
<organism evidence="2 3">
    <name type="scientific">Mycena albidolilacea</name>
    <dbReference type="NCBI Taxonomy" id="1033008"/>
    <lineage>
        <taxon>Eukaryota</taxon>
        <taxon>Fungi</taxon>
        <taxon>Dikarya</taxon>
        <taxon>Basidiomycota</taxon>
        <taxon>Agaricomycotina</taxon>
        <taxon>Agaricomycetes</taxon>
        <taxon>Agaricomycetidae</taxon>
        <taxon>Agaricales</taxon>
        <taxon>Marasmiineae</taxon>
        <taxon>Mycenaceae</taxon>
        <taxon>Mycena</taxon>
    </lineage>
</organism>
<feature type="region of interest" description="Disordered" evidence="1">
    <location>
        <begin position="22"/>
        <end position="42"/>
    </location>
</feature>
<gene>
    <name evidence="2" type="ORF">DFH08DRAFT_22617</name>
</gene>
<feature type="compositionally biased region" description="Basic and acidic residues" evidence="1">
    <location>
        <begin position="29"/>
        <end position="42"/>
    </location>
</feature>
<reference evidence="2" key="1">
    <citation type="submission" date="2023-03" db="EMBL/GenBank/DDBJ databases">
        <title>Massive genome expansion in bonnet fungi (Mycena s.s.) driven by repeated elements and novel gene families across ecological guilds.</title>
        <authorList>
            <consortium name="Lawrence Berkeley National Laboratory"/>
            <person name="Harder C.B."/>
            <person name="Miyauchi S."/>
            <person name="Viragh M."/>
            <person name="Kuo A."/>
            <person name="Thoen E."/>
            <person name="Andreopoulos B."/>
            <person name="Lu D."/>
            <person name="Skrede I."/>
            <person name="Drula E."/>
            <person name="Henrissat B."/>
            <person name="Morin E."/>
            <person name="Kohler A."/>
            <person name="Barry K."/>
            <person name="LaButti K."/>
            <person name="Morin E."/>
            <person name="Salamov A."/>
            <person name="Lipzen A."/>
            <person name="Mereny Z."/>
            <person name="Hegedus B."/>
            <person name="Baldrian P."/>
            <person name="Stursova M."/>
            <person name="Weitz H."/>
            <person name="Taylor A."/>
            <person name="Grigoriev I.V."/>
            <person name="Nagy L.G."/>
            <person name="Martin F."/>
            <person name="Kauserud H."/>
        </authorList>
    </citation>
    <scope>NUCLEOTIDE SEQUENCE</scope>
    <source>
        <strain evidence="2">CBHHK002</strain>
    </source>
</reference>
<sequence length="154" mass="16845">MPADDIPSTDFSRFVLNAIKSSSTGERSNSTEERVTQPKPKLDQETLRTALALASSFLVTDTATNSDPHVGSDTWFVGLNQLIDLLVALHARDELEIETVNAASKACSGEQLFRHSLTVLEKIWQSVGQWRARGGGSKNAERALGRSESRYVAL</sequence>